<gene>
    <name evidence="1" type="ORF">HU200_018407</name>
</gene>
<accession>A0A835KHI5</accession>
<evidence type="ECO:0000313" key="2">
    <source>
        <dbReference type="Proteomes" id="UP000636709"/>
    </source>
</evidence>
<keyword evidence="2" id="KW-1185">Reference proteome</keyword>
<sequence length="306" mass="34344">MAFMAQRKEVAVETSEVMELRFRPIAPKPMSRPPPSNMLWQAHKRGRQDYPVPSPVPKRERDAMSYPPPVWCPTGTGEVPMVTRGWCMPESFLPSCEEHLRRLSLEGSSASAWVPPLEVRPSFPVERDFISKLQVPKVIRPRAARPLRTSINIDCSNIIDGTTSKVGVVKSKKTVMEVVAEMELPHTLPTIVSGYHNNHVHITNDAYKAMVGQLICPWLDFVPGVGASRRINGDVVLSVRSFNTGPRLANPRSAFPCTARISWEREDATASLTVPCAVKHLAENPLDYRFIWKFDRSRASVMYCIA</sequence>
<protein>
    <submittedName>
        <fullName evidence="1">Uncharacterized protein</fullName>
    </submittedName>
</protein>
<reference evidence="1" key="1">
    <citation type="submission" date="2020-07" db="EMBL/GenBank/DDBJ databases">
        <title>Genome sequence and genetic diversity analysis of an under-domesticated orphan crop, white fonio (Digitaria exilis).</title>
        <authorList>
            <person name="Bennetzen J.L."/>
            <person name="Chen S."/>
            <person name="Ma X."/>
            <person name="Wang X."/>
            <person name="Yssel A.E.J."/>
            <person name="Chaluvadi S.R."/>
            <person name="Johnson M."/>
            <person name="Gangashetty P."/>
            <person name="Hamidou F."/>
            <person name="Sanogo M.D."/>
            <person name="Zwaenepoel A."/>
            <person name="Wallace J."/>
            <person name="Van De Peer Y."/>
            <person name="Van Deynze A."/>
        </authorList>
    </citation>
    <scope>NUCLEOTIDE SEQUENCE</scope>
    <source>
        <tissue evidence="1">Leaves</tissue>
    </source>
</reference>
<comment type="caution">
    <text evidence="1">The sequence shown here is derived from an EMBL/GenBank/DDBJ whole genome shotgun (WGS) entry which is preliminary data.</text>
</comment>
<name>A0A835KHI5_9POAL</name>
<dbReference type="Proteomes" id="UP000636709">
    <property type="component" value="Unassembled WGS sequence"/>
</dbReference>
<proteinExistence type="predicted"/>
<dbReference type="AlphaFoldDB" id="A0A835KHI5"/>
<evidence type="ECO:0000313" key="1">
    <source>
        <dbReference type="EMBL" id="KAF8727843.1"/>
    </source>
</evidence>
<dbReference type="PANTHER" id="PTHR33595:SF19">
    <property type="entry name" value="IG-LIKE DOMAIN-CONTAINING PROTEIN"/>
    <property type="match status" value="1"/>
</dbReference>
<organism evidence="1 2">
    <name type="scientific">Digitaria exilis</name>
    <dbReference type="NCBI Taxonomy" id="1010633"/>
    <lineage>
        <taxon>Eukaryota</taxon>
        <taxon>Viridiplantae</taxon>
        <taxon>Streptophyta</taxon>
        <taxon>Embryophyta</taxon>
        <taxon>Tracheophyta</taxon>
        <taxon>Spermatophyta</taxon>
        <taxon>Magnoliopsida</taxon>
        <taxon>Liliopsida</taxon>
        <taxon>Poales</taxon>
        <taxon>Poaceae</taxon>
        <taxon>PACMAD clade</taxon>
        <taxon>Panicoideae</taxon>
        <taxon>Panicodae</taxon>
        <taxon>Paniceae</taxon>
        <taxon>Anthephorinae</taxon>
        <taxon>Digitaria</taxon>
    </lineage>
</organism>
<dbReference type="OrthoDB" id="1922150at2759"/>
<dbReference type="PANTHER" id="PTHR33595">
    <property type="entry name" value="VON WILLEBRAND FACTOR A DOMAIN PROTEIN"/>
    <property type="match status" value="1"/>
</dbReference>
<dbReference type="EMBL" id="JACEFO010001629">
    <property type="protein sequence ID" value="KAF8727843.1"/>
    <property type="molecule type" value="Genomic_DNA"/>
</dbReference>